<reference evidence="2 3" key="1">
    <citation type="journal article" date="2016" name="Nat. Commun.">
        <title>Thousands of microbial genomes shed light on interconnected biogeochemical processes in an aquifer system.</title>
        <authorList>
            <person name="Anantharaman K."/>
            <person name="Brown C.T."/>
            <person name="Hug L.A."/>
            <person name="Sharon I."/>
            <person name="Castelle C.J."/>
            <person name="Probst A.J."/>
            <person name="Thomas B.C."/>
            <person name="Singh A."/>
            <person name="Wilkins M.J."/>
            <person name="Karaoz U."/>
            <person name="Brodie E.L."/>
            <person name="Williams K.H."/>
            <person name="Hubbard S.S."/>
            <person name="Banfield J.F."/>
        </authorList>
    </citation>
    <scope>NUCLEOTIDE SEQUENCE [LARGE SCALE GENOMIC DNA]</scope>
</reference>
<sequence length="79" mass="8915">MLFNALTQIAIPVLTVATQIAIALKFPQWGLVINMLAQPFWIYSAWKSYKKAGQIGLFITTILVTIIIGLGIINYWVKY</sequence>
<evidence type="ECO:0000313" key="2">
    <source>
        <dbReference type="EMBL" id="OGG26219.1"/>
    </source>
</evidence>
<comment type="caution">
    <text evidence="2">The sequence shown here is derived from an EMBL/GenBank/DDBJ whole genome shotgun (WGS) entry which is preliminary data.</text>
</comment>
<keyword evidence="1" id="KW-1133">Transmembrane helix</keyword>
<evidence type="ECO:0000256" key="1">
    <source>
        <dbReference type="SAM" id="Phobius"/>
    </source>
</evidence>
<organism evidence="2 3">
    <name type="scientific">Candidatus Gottesmanbacteria bacterium RIFCSPLOWO2_01_FULL_39_12b</name>
    <dbReference type="NCBI Taxonomy" id="1798388"/>
    <lineage>
        <taxon>Bacteria</taxon>
        <taxon>Candidatus Gottesmaniibacteriota</taxon>
    </lineage>
</organism>
<protein>
    <submittedName>
        <fullName evidence="2">Uncharacterized protein</fullName>
    </submittedName>
</protein>
<evidence type="ECO:0000313" key="3">
    <source>
        <dbReference type="Proteomes" id="UP000176609"/>
    </source>
</evidence>
<feature type="transmembrane region" description="Helical" evidence="1">
    <location>
        <begin position="55"/>
        <end position="77"/>
    </location>
</feature>
<dbReference type="AlphaFoldDB" id="A0A1F6ANF4"/>
<gene>
    <name evidence="2" type="ORF">A2960_04555</name>
</gene>
<name>A0A1F6ANF4_9BACT</name>
<proteinExistence type="predicted"/>
<dbReference type="Proteomes" id="UP000176609">
    <property type="component" value="Unassembled WGS sequence"/>
</dbReference>
<keyword evidence="1" id="KW-0472">Membrane</keyword>
<dbReference type="EMBL" id="MFJR01000012">
    <property type="protein sequence ID" value="OGG26219.1"/>
    <property type="molecule type" value="Genomic_DNA"/>
</dbReference>
<accession>A0A1F6ANF4</accession>
<keyword evidence="1" id="KW-0812">Transmembrane</keyword>
<feature type="transmembrane region" description="Helical" evidence="1">
    <location>
        <begin position="6"/>
        <end position="24"/>
    </location>
</feature>